<dbReference type="PANTHER" id="PTHR19136">
    <property type="entry name" value="MOLYBDENUM COFACTOR GUANYLYLTRANSFERASE"/>
    <property type="match status" value="1"/>
</dbReference>
<sequence length="210" mass="21048">MTPAPPHPAPAEPAGRTVAVVLAGGTSRRFGTDKLAHPVAGRPLLDHTLAGLPADVDVVLVGPVRPTARPVVHVREEPPGGGPTAALVTGLRHALAAGAGLVLVLPGDAPGAGAGSRVLADALRARDQDAVLGVDVEGREQPLQLALRPAAARRLVELAGPGGGAGQSARRLVQRLNPPATTCPLPAAATFDVDDRAQLDLWLDGGPAGG</sequence>
<dbReference type="EMBL" id="JAGIOB010000001">
    <property type="protein sequence ID" value="MBP2416676.1"/>
    <property type="molecule type" value="Genomic_DNA"/>
</dbReference>
<evidence type="ECO:0000313" key="4">
    <source>
        <dbReference type="Proteomes" id="UP000758168"/>
    </source>
</evidence>
<name>A0ABS4Z6P4_9ACTN</name>
<dbReference type="Proteomes" id="UP000758168">
    <property type="component" value="Unassembled WGS sequence"/>
</dbReference>
<evidence type="ECO:0000256" key="1">
    <source>
        <dbReference type="ARBA" id="ARBA00022679"/>
    </source>
</evidence>
<organism evidence="3 4">
    <name type="scientific">Microlunatus capsulatus</name>
    <dbReference type="NCBI Taxonomy" id="99117"/>
    <lineage>
        <taxon>Bacteria</taxon>
        <taxon>Bacillati</taxon>
        <taxon>Actinomycetota</taxon>
        <taxon>Actinomycetes</taxon>
        <taxon>Propionibacteriales</taxon>
        <taxon>Propionibacteriaceae</taxon>
        <taxon>Microlunatus</taxon>
    </lineage>
</organism>
<comment type="caution">
    <text evidence="3">The sequence shown here is derived from an EMBL/GenBank/DDBJ whole genome shotgun (WGS) entry which is preliminary data.</text>
</comment>
<dbReference type="PANTHER" id="PTHR19136:SF81">
    <property type="entry name" value="MOLYBDENUM COFACTOR GUANYLYLTRANSFERASE"/>
    <property type="match status" value="1"/>
</dbReference>
<evidence type="ECO:0000313" key="3">
    <source>
        <dbReference type="EMBL" id="MBP2416676.1"/>
    </source>
</evidence>
<accession>A0ABS4Z6P4</accession>
<keyword evidence="1" id="KW-0808">Transferase</keyword>
<dbReference type="Pfam" id="PF12804">
    <property type="entry name" value="NTP_transf_3"/>
    <property type="match status" value="1"/>
</dbReference>
<dbReference type="RefSeq" id="WP_210054560.1">
    <property type="nucleotide sequence ID" value="NZ_BAAAMH010000015.1"/>
</dbReference>
<reference evidence="3 4" key="1">
    <citation type="submission" date="2021-03" db="EMBL/GenBank/DDBJ databases">
        <title>Sequencing the genomes of 1000 actinobacteria strains.</title>
        <authorList>
            <person name="Klenk H.-P."/>
        </authorList>
    </citation>
    <scope>NUCLEOTIDE SEQUENCE [LARGE SCALE GENOMIC DNA]</scope>
    <source>
        <strain evidence="3 4">DSM 12936</strain>
    </source>
</reference>
<keyword evidence="4" id="KW-1185">Reference proteome</keyword>
<proteinExistence type="predicted"/>
<evidence type="ECO:0000259" key="2">
    <source>
        <dbReference type="Pfam" id="PF12804"/>
    </source>
</evidence>
<protein>
    <submittedName>
        <fullName evidence="3">Molybdopterin-guanine dinucleotide biosynthesis protein A</fullName>
    </submittedName>
</protein>
<gene>
    <name evidence="3" type="ORF">JOF54_001598</name>
</gene>
<feature type="domain" description="MobA-like NTP transferase" evidence="2">
    <location>
        <begin position="19"/>
        <end position="175"/>
    </location>
</feature>
<dbReference type="SUPFAM" id="SSF53448">
    <property type="entry name" value="Nucleotide-diphospho-sugar transferases"/>
    <property type="match status" value="1"/>
</dbReference>
<dbReference type="InterPro" id="IPR025877">
    <property type="entry name" value="MobA-like_NTP_Trfase"/>
</dbReference>
<dbReference type="Gene3D" id="3.90.550.10">
    <property type="entry name" value="Spore Coat Polysaccharide Biosynthesis Protein SpsA, Chain A"/>
    <property type="match status" value="1"/>
</dbReference>
<dbReference type="InterPro" id="IPR029044">
    <property type="entry name" value="Nucleotide-diphossugar_trans"/>
</dbReference>